<feature type="compositionally biased region" description="Polar residues" evidence="2">
    <location>
        <begin position="491"/>
        <end position="507"/>
    </location>
</feature>
<dbReference type="Proteomes" id="UP000799444">
    <property type="component" value="Unassembled WGS sequence"/>
</dbReference>
<evidence type="ECO:0000256" key="1">
    <source>
        <dbReference type="ARBA" id="ARBA00006854"/>
    </source>
</evidence>
<keyword evidence="5" id="KW-1185">Reference proteome</keyword>
<feature type="compositionally biased region" description="Acidic residues" evidence="2">
    <location>
        <begin position="81"/>
        <end position="91"/>
    </location>
</feature>
<proteinExistence type="inferred from homology"/>
<evidence type="ECO:0000313" key="4">
    <source>
        <dbReference type="EMBL" id="KAF2731221.1"/>
    </source>
</evidence>
<comment type="caution">
    <text evidence="4">The sequence shown here is derived from an EMBL/GenBank/DDBJ whole genome shotgun (WGS) entry which is preliminary data.</text>
</comment>
<dbReference type="EMBL" id="ML996200">
    <property type="protein sequence ID" value="KAF2731221.1"/>
    <property type="molecule type" value="Genomic_DNA"/>
</dbReference>
<feature type="region of interest" description="Disordered" evidence="2">
    <location>
        <begin position="65"/>
        <end position="366"/>
    </location>
</feature>
<organism evidence="4 5">
    <name type="scientific">Polyplosphaeria fusca</name>
    <dbReference type="NCBI Taxonomy" id="682080"/>
    <lineage>
        <taxon>Eukaryota</taxon>
        <taxon>Fungi</taxon>
        <taxon>Dikarya</taxon>
        <taxon>Ascomycota</taxon>
        <taxon>Pezizomycotina</taxon>
        <taxon>Dothideomycetes</taxon>
        <taxon>Pleosporomycetidae</taxon>
        <taxon>Pleosporales</taxon>
        <taxon>Tetraplosphaeriaceae</taxon>
        <taxon>Polyplosphaeria</taxon>
    </lineage>
</organism>
<accession>A0A9P4UZK9</accession>
<feature type="domain" description="Wings apart-like protein C-terminal" evidence="3">
    <location>
        <begin position="633"/>
        <end position="967"/>
    </location>
</feature>
<feature type="region of interest" description="Disordered" evidence="2">
    <location>
        <begin position="491"/>
        <end position="510"/>
    </location>
</feature>
<name>A0A9P4UZK9_9PLEO</name>
<dbReference type="InterPro" id="IPR022771">
    <property type="entry name" value="WAPL_C"/>
</dbReference>
<gene>
    <name evidence="4" type="ORF">EJ04DRAFT_514726</name>
</gene>
<feature type="compositionally biased region" description="Acidic residues" evidence="2">
    <location>
        <begin position="523"/>
        <end position="542"/>
    </location>
</feature>
<dbReference type="AlphaFoldDB" id="A0A9P4UZK9"/>
<protein>
    <recommendedName>
        <fullName evidence="3">Wings apart-like protein C-terminal domain-containing protein</fullName>
    </recommendedName>
</protein>
<dbReference type="PANTHER" id="PTHR22100:SF13">
    <property type="entry name" value="WINGS APART-LIKE PROTEIN HOMOLOG"/>
    <property type="match status" value="1"/>
</dbReference>
<evidence type="ECO:0000259" key="3">
    <source>
        <dbReference type="Pfam" id="PF07814"/>
    </source>
</evidence>
<feature type="compositionally biased region" description="Polar residues" evidence="2">
    <location>
        <begin position="401"/>
        <end position="419"/>
    </location>
</feature>
<feature type="region of interest" description="Disordered" evidence="2">
    <location>
        <begin position="1"/>
        <end position="51"/>
    </location>
</feature>
<reference evidence="4" key="1">
    <citation type="journal article" date="2020" name="Stud. Mycol.">
        <title>101 Dothideomycetes genomes: a test case for predicting lifestyles and emergence of pathogens.</title>
        <authorList>
            <person name="Haridas S."/>
            <person name="Albert R."/>
            <person name="Binder M."/>
            <person name="Bloem J."/>
            <person name="Labutti K."/>
            <person name="Salamov A."/>
            <person name="Andreopoulos B."/>
            <person name="Baker S."/>
            <person name="Barry K."/>
            <person name="Bills G."/>
            <person name="Bluhm B."/>
            <person name="Cannon C."/>
            <person name="Castanera R."/>
            <person name="Culley D."/>
            <person name="Daum C."/>
            <person name="Ezra D."/>
            <person name="Gonzalez J."/>
            <person name="Henrissat B."/>
            <person name="Kuo A."/>
            <person name="Liang C."/>
            <person name="Lipzen A."/>
            <person name="Lutzoni F."/>
            <person name="Magnuson J."/>
            <person name="Mondo S."/>
            <person name="Nolan M."/>
            <person name="Ohm R."/>
            <person name="Pangilinan J."/>
            <person name="Park H.-J."/>
            <person name="Ramirez L."/>
            <person name="Alfaro M."/>
            <person name="Sun H."/>
            <person name="Tritt A."/>
            <person name="Yoshinaga Y."/>
            <person name="Zwiers L.-H."/>
            <person name="Turgeon B."/>
            <person name="Goodwin S."/>
            <person name="Spatafora J."/>
            <person name="Crous P."/>
            <person name="Grigoriev I."/>
        </authorList>
    </citation>
    <scope>NUCLEOTIDE SEQUENCE</scope>
    <source>
        <strain evidence="4">CBS 125425</strain>
    </source>
</reference>
<dbReference type="PANTHER" id="PTHR22100">
    <property type="entry name" value="WINGS APART-LIKE PROTEIN HOMOLOG"/>
    <property type="match status" value="1"/>
</dbReference>
<feature type="compositionally biased region" description="Polar residues" evidence="2">
    <location>
        <begin position="144"/>
        <end position="166"/>
    </location>
</feature>
<feature type="compositionally biased region" description="Polar residues" evidence="2">
    <location>
        <begin position="269"/>
        <end position="284"/>
    </location>
</feature>
<comment type="similarity">
    <text evidence="1">Belongs to the WAPL family.</text>
</comment>
<feature type="compositionally biased region" description="Polar residues" evidence="2">
    <location>
        <begin position="304"/>
        <end position="315"/>
    </location>
</feature>
<evidence type="ECO:0000313" key="5">
    <source>
        <dbReference type="Proteomes" id="UP000799444"/>
    </source>
</evidence>
<dbReference type="InterPro" id="IPR039874">
    <property type="entry name" value="WAPL"/>
</dbReference>
<feature type="region of interest" description="Disordered" evidence="2">
    <location>
        <begin position="518"/>
        <end position="557"/>
    </location>
</feature>
<dbReference type="Gene3D" id="1.25.10.10">
    <property type="entry name" value="Leucine-rich Repeat Variant"/>
    <property type="match status" value="1"/>
</dbReference>
<sequence>MAMAAMSSAFTTSNRRKKLATYGKSSRLASSAAWAEDATSPERPRKQAGLSVGLLQKPVALHGKSDLLRSRAPGTSPATDDVFDVPSDDDPLQSPSRPKTNTAKGKAAIDEFDVPVSDDDSKILKSRPKKVPQLSRKPAAVERTQPTIVNRISNTRYIQPVSSREQNAPLRKRSKTPQPASAPNTEIIRASIKSNTDTMARTTPASRAPPSAATHKKTTSKETSLARKPLVKPPSDVDIFDIPASDDEAPARTPRRSRPPPLPRAKSPFISQSRSALTSPGTLTSSDDSSSSKKRKRNASSQSTAAETKTDTMATTGMPKRSAKYSKKNGSIFPGHDASVQNQASASRTSSFAPDPVDSAINKPKRTRVRTMLGQPVRAPVAKGKSSPARLHDMLAVRSLSRPSATSVSTTKSTPQSLGVTPLEEDETMYDIPGPATPRVQGARPIGSGSVTPRQKAMFGNLLGEQPDMSTPGMPSISRLQLTDRRSNKTLTGLLRSSSDITPSTSARKSRLIDTLIQAAPPLEEDTSESDEESEDEVEDMPTEMQAPVSKPSAPTLDKEMDLDREIPVNSQSSQNAHGKSGSTKVTYANNRSILEEKFTSEAQLLAAFTFEDFEAKKPSDLASDEDDDPASQVRGIHELRTQGKNQRFQMEAQTSIDDIRGKSGLGSSGRRSAMIDMCTRMADSEFMDQLLDSSLVQQLIENLGSTGEVIFDFAALAAVAFIVKTNPGYAILEQILGASVMTTFGKLLAMDTDINRLAKERKANLSRIGRESVSDLATLVQKSPIWTSQPPAKISPQLVAIQSLELLIVGLRQAGSTGSLLDEDVVLELLSISSPASKRTEMGNPNPQDVTILNTTFSLLEAISVSDATWSNKSLHSLVEMVPVFFNASASSPIRLALRLCMNITNNKPKACENFSGPAFVQPLVRSISHRFSLLAGELEAQERVGVLDDLLLSLGVMINLAEFSDKVRTNVVANGEETIDALTKTFLQGSERAAQASRHWHSISRDVTDLMEPDADSLEVSQANVTVGYLAVLLGNLCLNASVRRKVQRQLPGHRLDTLVGQIREFVRYNEEADRETKKFEGEEGRETWQNFTGRLLQVVAKLEGTHG</sequence>
<feature type="compositionally biased region" description="Low complexity" evidence="2">
    <location>
        <begin position="200"/>
        <end position="213"/>
    </location>
</feature>
<feature type="compositionally biased region" description="Polar residues" evidence="2">
    <location>
        <begin position="93"/>
        <end position="103"/>
    </location>
</feature>
<dbReference type="OrthoDB" id="78088at2759"/>
<dbReference type="Pfam" id="PF07814">
    <property type="entry name" value="WAPL"/>
    <property type="match status" value="1"/>
</dbReference>
<evidence type="ECO:0000256" key="2">
    <source>
        <dbReference type="SAM" id="MobiDB-lite"/>
    </source>
</evidence>
<feature type="region of interest" description="Disordered" evidence="2">
    <location>
        <begin position="400"/>
        <end position="419"/>
    </location>
</feature>
<dbReference type="InterPro" id="IPR011989">
    <property type="entry name" value="ARM-like"/>
</dbReference>
<feature type="compositionally biased region" description="Polar residues" evidence="2">
    <location>
        <begin position="339"/>
        <end position="352"/>
    </location>
</feature>